<organism evidence="1 2">
    <name type="scientific">Trichinella zimbabwensis</name>
    <dbReference type="NCBI Taxonomy" id="268475"/>
    <lineage>
        <taxon>Eukaryota</taxon>
        <taxon>Metazoa</taxon>
        <taxon>Ecdysozoa</taxon>
        <taxon>Nematoda</taxon>
        <taxon>Enoplea</taxon>
        <taxon>Dorylaimia</taxon>
        <taxon>Trichinellida</taxon>
        <taxon>Trichinellidae</taxon>
        <taxon>Trichinella</taxon>
    </lineage>
</organism>
<protein>
    <submittedName>
        <fullName evidence="1">Uncharacterized protein</fullName>
    </submittedName>
</protein>
<proteinExistence type="predicted"/>
<name>A0A0V1DS07_9BILA</name>
<dbReference type="Proteomes" id="UP000055024">
    <property type="component" value="Unassembled WGS sequence"/>
</dbReference>
<dbReference type="EMBL" id="JYDP01007874">
    <property type="protein sequence ID" value="KRY64350.1"/>
    <property type="molecule type" value="Genomic_DNA"/>
</dbReference>
<reference evidence="1 2" key="1">
    <citation type="submission" date="2015-01" db="EMBL/GenBank/DDBJ databases">
        <title>Evolution of Trichinella species and genotypes.</title>
        <authorList>
            <person name="Korhonen P.K."/>
            <person name="Edoardo P."/>
            <person name="Giuseppe L.R."/>
            <person name="Gasser R.B."/>
        </authorList>
    </citation>
    <scope>NUCLEOTIDE SEQUENCE [LARGE SCALE GENOMIC DNA]</scope>
    <source>
        <strain evidence="1">ISS1029</strain>
    </source>
</reference>
<evidence type="ECO:0000313" key="2">
    <source>
        <dbReference type="Proteomes" id="UP000055024"/>
    </source>
</evidence>
<accession>A0A0V1DS07</accession>
<evidence type="ECO:0000313" key="1">
    <source>
        <dbReference type="EMBL" id="KRY64350.1"/>
    </source>
</evidence>
<gene>
    <name evidence="1" type="ORF">T11_9606</name>
</gene>
<sequence>MGYRLCCFRIFDSDTLEDTAKIHRKLLSSGGMNSI</sequence>
<comment type="caution">
    <text evidence="1">The sequence shown here is derived from an EMBL/GenBank/DDBJ whole genome shotgun (WGS) entry which is preliminary data.</text>
</comment>
<dbReference type="AlphaFoldDB" id="A0A0V1DS07"/>
<keyword evidence="2" id="KW-1185">Reference proteome</keyword>